<protein>
    <submittedName>
        <fullName evidence="2">Uncharacterized protein</fullName>
    </submittedName>
</protein>
<accession>A0A836D2E4</accession>
<dbReference type="EMBL" id="JAEMGP010000006">
    <property type="protein sequence ID" value="KAG5207828.1"/>
    <property type="molecule type" value="Genomic_DNA"/>
</dbReference>
<reference evidence="2 3" key="1">
    <citation type="submission" date="2020-12" db="EMBL/GenBank/DDBJ databases">
        <title>De novo assembly of Tibetan sheep genome.</title>
        <authorList>
            <person name="Li X."/>
        </authorList>
    </citation>
    <scope>NUCLEOTIDE SEQUENCE [LARGE SCALE GENOMIC DNA]</scope>
    <source>
        <tissue evidence="2">Heart</tissue>
    </source>
</reference>
<evidence type="ECO:0000256" key="1">
    <source>
        <dbReference type="SAM" id="SignalP"/>
    </source>
</evidence>
<sequence length="81" mass="8957">MSAASHHYPECVAFLLLTFSILVSSLAPVGNYICECESRGREELAVRTEMSAAFSGYMQQEPPVVIAMKAYRETRVSQPSL</sequence>
<gene>
    <name evidence="2" type="ORF">JEQ12_017592</name>
</gene>
<evidence type="ECO:0000313" key="3">
    <source>
        <dbReference type="Proteomes" id="UP000664991"/>
    </source>
</evidence>
<proteinExistence type="predicted"/>
<feature type="signal peptide" evidence="1">
    <location>
        <begin position="1"/>
        <end position="25"/>
    </location>
</feature>
<dbReference type="AlphaFoldDB" id="A0A836D2E4"/>
<dbReference type="Proteomes" id="UP000664991">
    <property type="component" value="Unassembled WGS sequence"/>
</dbReference>
<comment type="caution">
    <text evidence="2">The sequence shown here is derived from an EMBL/GenBank/DDBJ whole genome shotgun (WGS) entry which is preliminary data.</text>
</comment>
<keyword evidence="1" id="KW-0732">Signal</keyword>
<feature type="chain" id="PRO_5032377994" evidence="1">
    <location>
        <begin position="26"/>
        <end position="81"/>
    </location>
</feature>
<organism evidence="2 3">
    <name type="scientific">Ovis aries</name>
    <name type="common">Sheep</name>
    <dbReference type="NCBI Taxonomy" id="9940"/>
    <lineage>
        <taxon>Eukaryota</taxon>
        <taxon>Metazoa</taxon>
        <taxon>Chordata</taxon>
        <taxon>Craniata</taxon>
        <taxon>Vertebrata</taxon>
        <taxon>Euteleostomi</taxon>
        <taxon>Mammalia</taxon>
        <taxon>Eutheria</taxon>
        <taxon>Laurasiatheria</taxon>
        <taxon>Artiodactyla</taxon>
        <taxon>Ruminantia</taxon>
        <taxon>Pecora</taxon>
        <taxon>Bovidae</taxon>
        <taxon>Caprinae</taxon>
        <taxon>Ovis</taxon>
    </lineage>
</organism>
<name>A0A836D2E4_SHEEP</name>
<evidence type="ECO:0000313" key="2">
    <source>
        <dbReference type="EMBL" id="KAG5207828.1"/>
    </source>
</evidence>